<dbReference type="InterPro" id="IPR038765">
    <property type="entry name" value="Papain-like_cys_pep_sf"/>
</dbReference>
<dbReference type="eggNOG" id="COG5279">
    <property type="taxonomic scope" value="Bacteria"/>
</dbReference>
<dbReference type="HOGENOM" id="CLU_527663_0_0_14"/>
<proteinExistence type="predicted"/>
<dbReference type="AlphaFoldDB" id="C4XFP6"/>
<evidence type="ECO:0000313" key="2">
    <source>
        <dbReference type="EMBL" id="BAH69968.1"/>
    </source>
</evidence>
<gene>
    <name evidence="2" type="ordered locus">MBIO_0703</name>
</gene>
<dbReference type="PANTHER" id="PTHR46333">
    <property type="entry name" value="CYTOKINESIS PROTEIN 3"/>
    <property type="match status" value="1"/>
</dbReference>
<protein>
    <recommendedName>
        <fullName evidence="1">Transglutaminase-like domain-containing protein</fullName>
    </recommendedName>
</protein>
<dbReference type="SUPFAM" id="SSF54001">
    <property type="entry name" value="Cysteine proteinases"/>
    <property type="match status" value="1"/>
</dbReference>
<evidence type="ECO:0000313" key="3">
    <source>
        <dbReference type="Proteomes" id="UP000006810"/>
    </source>
</evidence>
<dbReference type="PANTHER" id="PTHR46333:SF2">
    <property type="entry name" value="CYTOKINESIS PROTEIN 3"/>
    <property type="match status" value="1"/>
</dbReference>
<dbReference type="Pfam" id="PF01841">
    <property type="entry name" value="Transglut_core"/>
    <property type="match status" value="1"/>
</dbReference>
<dbReference type="Proteomes" id="UP000006810">
    <property type="component" value="Chromosome"/>
</dbReference>
<dbReference type="Gene3D" id="3.10.620.30">
    <property type="match status" value="1"/>
</dbReference>
<organism evidence="2 3">
    <name type="scientific">Mycoplasmopsis fermentans (strain ATCC 19989 / NBRC 14854 / NCTC 10117 / PG18)</name>
    <name type="common">Mycoplasma fermentans</name>
    <dbReference type="NCBI Taxonomy" id="496833"/>
    <lineage>
        <taxon>Bacteria</taxon>
        <taxon>Bacillati</taxon>
        <taxon>Mycoplasmatota</taxon>
        <taxon>Mycoplasmoidales</taxon>
        <taxon>Metamycoplasmataceae</taxon>
        <taxon>Mycoplasmopsis</taxon>
    </lineage>
</organism>
<dbReference type="EMBL" id="AP009608">
    <property type="protein sequence ID" value="BAH69968.1"/>
    <property type="molecule type" value="Genomic_DNA"/>
</dbReference>
<dbReference type="InterPro" id="IPR052557">
    <property type="entry name" value="CAP/Cytokinesis_protein"/>
</dbReference>
<feature type="domain" description="Transglutaminase-like" evidence="1">
    <location>
        <begin position="372"/>
        <end position="480"/>
    </location>
</feature>
<accession>C4XFP6</accession>
<keyword evidence="3" id="KW-1185">Reference proteome</keyword>
<dbReference type="InterPro" id="IPR002931">
    <property type="entry name" value="Transglutaminase-like"/>
</dbReference>
<evidence type="ECO:0000259" key="1">
    <source>
        <dbReference type="Pfam" id="PF01841"/>
    </source>
</evidence>
<dbReference type="PATRIC" id="fig|496833.3.peg.296"/>
<reference evidence="2 3" key="1">
    <citation type="journal article" date="2009" name="Curr. Microbiol.">
        <title>Molecular cloning and expression of a novel cholinephosphotransferase involved in glycoglycerophospholipid biosynthesis of Mycoplasma fermentans.</title>
        <authorList>
            <person name="Ishida N."/>
            <person name="Irikura D."/>
            <person name="Matsuda K."/>
            <person name="Sato S."/>
            <person name="Asano K."/>
        </authorList>
    </citation>
    <scope>NUCLEOTIDE SEQUENCE [LARGE SCALE GENOMIC DNA]</scope>
    <source>
        <strain evidence="3">ATCC 19989 / NBRC 14854 / NCTC 10117 / PG18</strain>
    </source>
</reference>
<dbReference type="GO" id="GO:0005737">
    <property type="term" value="C:cytoplasm"/>
    <property type="evidence" value="ECO:0007669"/>
    <property type="project" value="TreeGrafter"/>
</dbReference>
<dbReference type="KEGG" id="mfp:MBIO_0703"/>
<sequence length="564" mass="67145">MLFINFNIIKIGGLMKKKILMSFGPIICLLLMSSFSSWSCNNSAEPQKPSNDDDNWEDYKQPSLSVPNFVPEGEWEDDGSIYKYYLKPNTAQEIEINSKEKELSLLKIKKFVSDIEITNFEASSDPEVNKIIKDAWAIKQELLQLNNDVYDKFGLHENRYKKYLVAYKNFINLYIDNENSRAYIFDLLAPKHNNFCSWISFYLDKYKRGAFDRIVNNKDLFYKNYDLFRNFIDRNKKDLELVFDLKDAKQININNLKMYTENINSVLNKQLNVEHFRKSLVKNGVNVAPLIKYYYGTDKYNSLRNLVYDLTGGSNYFNDFCFKGNHYKNSTSVTFYQPENNVINIKINRLAYRTENAQEEIDINKYFEKIIYSIISKQMNDEQKIRAIHNWIILNNDYLRDDEMVYCDKQWAQTCRSPYAYIGNWRIVCDAYARTFQRFMTLLDIPSWYITGPVKTYVDGKLKDDEGHAWNLVLLNGKEYFVDCTWDDPSYNEYKEKYNVNSKEISPINNNYLLKEWKDIKYETYINKNNKKIEITRELYDSYHDLYELRTNLGLPYFKANEYV</sequence>
<name>C4XFP6_MYCFP</name>